<dbReference type="PANTHER" id="PTHR24225">
    <property type="entry name" value="CHEMOTACTIC RECEPTOR"/>
    <property type="match status" value="1"/>
</dbReference>
<evidence type="ECO:0000256" key="13">
    <source>
        <dbReference type="SAM" id="Phobius"/>
    </source>
</evidence>
<evidence type="ECO:0000256" key="9">
    <source>
        <dbReference type="ARBA" id="ARBA00023170"/>
    </source>
</evidence>
<keyword evidence="9" id="KW-0675">Receptor</keyword>
<evidence type="ECO:0000256" key="10">
    <source>
        <dbReference type="ARBA" id="ARBA00023180"/>
    </source>
</evidence>
<evidence type="ECO:0000256" key="1">
    <source>
        <dbReference type="ARBA" id="ARBA00004651"/>
    </source>
</evidence>
<dbReference type="SUPFAM" id="SSF81321">
    <property type="entry name" value="Family A G protein-coupled receptor-like"/>
    <property type="match status" value="1"/>
</dbReference>
<protein>
    <submittedName>
        <fullName evidence="16">N-formyl peptide receptor 2-like</fullName>
    </submittedName>
</protein>
<dbReference type="Gene3D" id="1.20.1070.10">
    <property type="entry name" value="Rhodopsin 7-helix transmembrane proteins"/>
    <property type="match status" value="1"/>
</dbReference>
<keyword evidence="4 13" id="KW-0812">Transmembrane</keyword>
<evidence type="ECO:0000256" key="8">
    <source>
        <dbReference type="ARBA" id="ARBA00023157"/>
    </source>
</evidence>
<feature type="transmembrane region" description="Helical" evidence="13">
    <location>
        <begin position="198"/>
        <end position="221"/>
    </location>
</feature>
<dbReference type="PROSITE" id="PS50262">
    <property type="entry name" value="G_PROTEIN_RECEP_F1_2"/>
    <property type="match status" value="1"/>
</dbReference>
<evidence type="ECO:0000256" key="5">
    <source>
        <dbReference type="ARBA" id="ARBA00022989"/>
    </source>
</evidence>
<dbReference type="PANTHER" id="PTHR24225:SF0">
    <property type="entry name" value="N-FORMYL PEPTIDE RECEPTOR 2"/>
    <property type="match status" value="1"/>
</dbReference>
<dbReference type="InterPro" id="IPR000826">
    <property type="entry name" value="Formyl_rcpt-rel"/>
</dbReference>
<feature type="domain" description="G-protein coupled receptors family 1 profile" evidence="14">
    <location>
        <begin position="43"/>
        <end position="223"/>
    </location>
</feature>
<proteinExistence type="inferred from homology"/>
<keyword evidence="3" id="KW-0145">Chemotaxis</keyword>
<keyword evidence="15" id="KW-1185">Reference proteome</keyword>
<accession>A0ABM0RMS5</accession>
<keyword evidence="6" id="KW-0297">G-protein coupled receptor</keyword>
<evidence type="ECO:0000256" key="4">
    <source>
        <dbReference type="ARBA" id="ARBA00022692"/>
    </source>
</evidence>
<feature type="transmembrane region" description="Helical" evidence="13">
    <location>
        <begin position="62"/>
        <end position="87"/>
    </location>
</feature>
<evidence type="ECO:0000256" key="2">
    <source>
        <dbReference type="ARBA" id="ARBA00022475"/>
    </source>
</evidence>
<evidence type="ECO:0000259" key="14">
    <source>
        <dbReference type="PROSITE" id="PS50262"/>
    </source>
</evidence>
<sequence length="310" mass="34639">METNLSTALNEYEEVLHESAVYTLLLMLSLVVLRVTFVLSVLGNGLVIWVGAFRMACVVTTICYLNLALADFSFTATLPFLIISMAMRQKWPFGWFLCKLVHTVATQTFPMAVIALDCCICVLHPIWAQNHHTVILATKVVTGPWILALVLTLPVFVFLTIVTTEEGDTYCTFSFASWGDTAEENWKLAITTLAVRRVIWFVIGFSVPMSIITICYGLIAAKIHTKKGLIKSRHPLLCLIVGDKTPISGGVLPYAREEGTLHRETKKNVDRQDLLGLPTQYISIRLYPFCPKTSLQGFPHFSHAHIVKLP</sequence>
<gene>
    <name evidence="16" type="primary">LOC103599540</name>
</gene>
<keyword evidence="5 13" id="KW-1133">Transmembrane helix</keyword>
<keyword evidence="2" id="KW-1003">Cell membrane</keyword>
<name>A0ABM0RMS5_GALVR</name>
<evidence type="ECO:0000313" key="16">
    <source>
        <dbReference type="RefSeq" id="XP_008581916.1"/>
    </source>
</evidence>
<keyword evidence="10" id="KW-0325">Glycoprotein</keyword>
<reference evidence="16" key="1">
    <citation type="submission" date="2025-08" db="UniProtKB">
        <authorList>
            <consortium name="RefSeq"/>
        </authorList>
    </citation>
    <scope>IDENTIFICATION</scope>
</reference>
<dbReference type="PRINTS" id="PR00526">
    <property type="entry name" value="FMETLEUPHER"/>
</dbReference>
<feature type="transmembrane region" description="Helical" evidence="13">
    <location>
        <begin position="107"/>
        <end position="128"/>
    </location>
</feature>
<dbReference type="RefSeq" id="XP_008581916.1">
    <property type="nucleotide sequence ID" value="XM_008583694.1"/>
</dbReference>
<dbReference type="GeneID" id="103599540"/>
<comment type="similarity">
    <text evidence="12">Belongs to the chemokine-like receptor (CMKLR) family.</text>
</comment>
<evidence type="ECO:0000256" key="11">
    <source>
        <dbReference type="ARBA" id="ARBA00023224"/>
    </source>
</evidence>
<keyword evidence="7 13" id="KW-0472">Membrane</keyword>
<dbReference type="Proteomes" id="UP000694923">
    <property type="component" value="Unplaced"/>
</dbReference>
<evidence type="ECO:0000256" key="3">
    <source>
        <dbReference type="ARBA" id="ARBA00022500"/>
    </source>
</evidence>
<dbReference type="PRINTS" id="PR00237">
    <property type="entry name" value="GPCRRHODOPSN"/>
</dbReference>
<keyword evidence="11" id="KW-0807">Transducer</keyword>
<evidence type="ECO:0000256" key="6">
    <source>
        <dbReference type="ARBA" id="ARBA00023040"/>
    </source>
</evidence>
<keyword evidence="8" id="KW-1015">Disulfide bond</keyword>
<feature type="transmembrane region" description="Helical" evidence="13">
    <location>
        <begin position="20"/>
        <end position="50"/>
    </location>
</feature>
<dbReference type="InterPro" id="IPR000276">
    <property type="entry name" value="GPCR_Rhodpsn"/>
</dbReference>
<evidence type="ECO:0000313" key="15">
    <source>
        <dbReference type="Proteomes" id="UP000694923"/>
    </source>
</evidence>
<comment type="subcellular location">
    <subcellularLocation>
        <location evidence="1">Cell membrane</location>
        <topology evidence="1">Multi-pass membrane protein</topology>
    </subcellularLocation>
</comment>
<evidence type="ECO:0000256" key="7">
    <source>
        <dbReference type="ARBA" id="ARBA00023136"/>
    </source>
</evidence>
<organism evidence="15 16">
    <name type="scientific">Galeopterus variegatus</name>
    <name type="common">Malayan flying lemur</name>
    <name type="synonym">Cynocephalus variegatus</name>
    <dbReference type="NCBI Taxonomy" id="482537"/>
    <lineage>
        <taxon>Eukaryota</taxon>
        <taxon>Metazoa</taxon>
        <taxon>Chordata</taxon>
        <taxon>Craniata</taxon>
        <taxon>Vertebrata</taxon>
        <taxon>Euteleostomi</taxon>
        <taxon>Mammalia</taxon>
        <taxon>Eutheria</taxon>
        <taxon>Euarchontoglires</taxon>
        <taxon>Dermoptera</taxon>
        <taxon>Cynocephalidae</taxon>
        <taxon>Galeopterus</taxon>
    </lineage>
</organism>
<feature type="transmembrane region" description="Helical" evidence="13">
    <location>
        <begin position="140"/>
        <end position="162"/>
    </location>
</feature>
<dbReference type="Pfam" id="PF00001">
    <property type="entry name" value="7tm_1"/>
    <property type="match status" value="1"/>
</dbReference>
<dbReference type="InterPro" id="IPR017452">
    <property type="entry name" value="GPCR_Rhodpsn_7TM"/>
</dbReference>
<evidence type="ECO:0000256" key="12">
    <source>
        <dbReference type="ARBA" id="ARBA00025736"/>
    </source>
</evidence>